<feature type="compositionally biased region" description="Acidic residues" evidence="1">
    <location>
        <begin position="100"/>
        <end position="109"/>
    </location>
</feature>
<proteinExistence type="predicted"/>
<dbReference type="EMBL" id="JAPEVA010000001">
    <property type="protein sequence ID" value="KAJ4413104.1"/>
    <property type="molecule type" value="Genomic_DNA"/>
</dbReference>
<gene>
    <name evidence="2" type="ORF">N0V91_000078</name>
</gene>
<comment type="caution">
    <text evidence="2">The sequence shown here is derived from an EMBL/GenBank/DDBJ whole genome shotgun (WGS) entry which is preliminary data.</text>
</comment>
<name>A0A9W8ZMY8_9PLEO</name>
<keyword evidence="3" id="KW-1185">Reference proteome</keyword>
<evidence type="ECO:0000256" key="1">
    <source>
        <dbReference type="SAM" id="MobiDB-lite"/>
    </source>
</evidence>
<protein>
    <submittedName>
        <fullName evidence="2">Uncharacterized protein</fullName>
    </submittedName>
</protein>
<reference evidence="2" key="1">
    <citation type="submission" date="2022-10" db="EMBL/GenBank/DDBJ databases">
        <title>Tapping the CABI collections for fungal endophytes: first genome assemblies for Collariella, Neodidymelliopsis, Ascochyta clinopodiicola, Didymella pomorum, Didymosphaeria variabile, Neocosmospora piperis and Neocucurbitaria cava.</title>
        <authorList>
            <person name="Hill R."/>
        </authorList>
    </citation>
    <scope>NUCLEOTIDE SEQUENCE</scope>
    <source>
        <strain evidence="2">IMI 355091</strain>
    </source>
</reference>
<accession>A0A9W8ZMY8</accession>
<evidence type="ECO:0000313" key="3">
    <source>
        <dbReference type="Proteomes" id="UP001140510"/>
    </source>
</evidence>
<dbReference type="Proteomes" id="UP001140510">
    <property type="component" value="Unassembled WGS sequence"/>
</dbReference>
<dbReference type="AlphaFoldDB" id="A0A9W8ZMY8"/>
<organism evidence="2 3">
    <name type="scientific">Didymella pomorum</name>
    <dbReference type="NCBI Taxonomy" id="749634"/>
    <lineage>
        <taxon>Eukaryota</taxon>
        <taxon>Fungi</taxon>
        <taxon>Dikarya</taxon>
        <taxon>Ascomycota</taxon>
        <taxon>Pezizomycotina</taxon>
        <taxon>Dothideomycetes</taxon>
        <taxon>Pleosporomycetidae</taxon>
        <taxon>Pleosporales</taxon>
        <taxon>Pleosporineae</taxon>
        <taxon>Didymellaceae</taxon>
        <taxon>Didymella</taxon>
    </lineage>
</organism>
<feature type="region of interest" description="Disordered" evidence="1">
    <location>
        <begin position="42"/>
        <end position="144"/>
    </location>
</feature>
<dbReference type="OrthoDB" id="5403747at2759"/>
<sequence>MSDPNDLSAREMEVLALAWQCMESEPKYTEGSASVTMGKIKRKLKAKAAGSSGVVNNTPKKTATPRAPRTPKSGKRGASKAAGEGTPTKKGKKTSKSTNDDDDDDDDDFAALSVKKEEVADIDNGASASFHEASHYAAMGGDQI</sequence>
<evidence type="ECO:0000313" key="2">
    <source>
        <dbReference type="EMBL" id="KAJ4413104.1"/>
    </source>
</evidence>